<gene>
    <name evidence="3" type="ORF">CONPUDRAFT_103424</name>
</gene>
<evidence type="ECO:0000313" key="4">
    <source>
        <dbReference type="Proteomes" id="UP000053558"/>
    </source>
</evidence>
<dbReference type="PANTHER" id="PTHR12794:SF0">
    <property type="entry name" value="GEM-ASSOCIATED PROTEIN 2"/>
    <property type="match status" value="1"/>
</dbReference>
<dbReference type="KEGG" id="cput:CONPUDRAFT_103424"/>
<comment type="similarity">
    <text evidence="1">Belongs to the gemin-2 family.</text>
</comment>
<dbReference type="Proteomes" id="UP000053558">
    <property type="component" value="Unassembled WGS sequence"/>
</dbReference>
<feature type="region of interest" description="Disordered" evidence="2">
    <location>
        <begin position="202"/>
        <end position="256"/>
    </location>
</feature>
<dbReference type="PANTHER" id="PTHR12794">
    <property type="entry name" value="GEMIN2"/>
    <property type="match status" value="1"/>
</dbReference>
<reference evidence="4" key="1">
    <citation type="journal article" date="2012" name="Science">
        <title>The Paleozoic origin of enzymatic lignin decomposition reconstructed from 31 fungal genomes.</title>
        <authorList>
            <person name="Floudas D."/>
            <person name="Binder M."/>
            <person name="Riley R."/>
            <person name="Barry K."/>
            <person name="Blanchette R.A."/>
            <person name="Henrissat B."/>
            <person name="Martinez A.T."/>
            <person name="Otillar R."/>
            <person name="Spatafora J.W."/>
            <person name="Yadav J.S."/>
            <person name="Aerts A."/>
            <person name="Benoit I."/>
            <person name="Boyd A."/>
            <person name="Carlson A."/>
            <person name="Copeland A."/>
            <person name="Coutinho P.M."/>
            <person name="de Vries R.P."/>
            <person name="Ferreira P."/>
            <person name="Findley K."/>
            <person name="Foster B."/>
            <person name="Gaskell J."/>
            <person name="Glotzer D."/>
            <person name="Gorecki P."/>
            <person name="Heitman J."/>
            <person name="Hesse C."/>
            <person name="Hori C."/>
            <person name="Igarashi K."/>
            <person name="Jurgens J.A."/>
            <person name="Kallen N."/>
            <person name="Kersten P."/>
            <person name="Kohler A."/>
            <person name="Kuees U."/>
            <person name="Kumar T.K.A."/>
            <person name="Kuo A."/>
            <person name="LaButti K."/>
            <person name="Larrondo L.F."/>
            <person name="Lindquist E."/>
            <person name="Ling A."/>
            <person name="Lombard V."/>
            <person name="Lucas S."/>
            <person name="Lundell T."/>
            <person name="Martin R."/>
            <person name="McLaughlin D.J."/>
            <person name="Morgenstern I."/>
            <person name="Morin E."/>
            <person name="Murat C."/>
            <person name="Nagy L.G."/>
            <person name="Nolan M."/>
            <person name="Ohm R.A."/>
            <person name="Patyshakuliyeva A."/>
            <person name="Rokas A."/>
            <person name="Ruiz-Duenas F.J."/>
            <person name="Sabat G."/>
            <person name="Salamov A."/>
            <person name="Samejima M."/>
            <person name="Schmutz J."/>
            <person name="Slot J.C."/>
            <person name="St John F."/>
            <person name="Stenlid J."/>
            <person name="Sun H."/>
            <person name="Sun S."/>
            <person name="Syed K."/>
            <person name="Tsang A."/>
            <person name="Wiebenga A."/>
            <person name="Young D."/>
            <person name="Pisabarro A."/>
            <person name="Eastwood D.C."/>
            <person name="Martin F."/>
            <person name="Cullen D."/>
            <person name="Grigoriev I.V."/>
            <person name="Hibbett D.S."/>
        </authorList>
    </citation>
    <scope>NUCLEOTIDE SEQUENCE [LARGE SCALE GENOMIC DNA]</scope>
    <source>
        <strain evidence="4">RWD-64-598 SS2</strain>
    </source>
</reference>
<name>A0A5M3MTI8_CONPW</name>
<feature type="compositionally biased region" description="Polar residues" evidence="2">
    <location>
        <begin position="228"/>
        <end position="249"/>
    </location>
</feature>
<evidence type="ECO:0000313" key="3">
    <source>
        <dbReference type="EMBL" id="EIW82357.1"/>
    </source>
</evidence>
<evidence type="ECO:0000256" key="2">
    <source>
        <dbReference type="SAM" id="MobiDB-lite"/>
    </source>
</evidence>
<feature type="region of interest" description="Disordered" evidence="2">
    <location>
        <begin position="1"/>
        <end position="35"/>
    </location>
</feature>
<organism evidence="3 4">
    <name type="scientific">Coniophora puteana (strain RWD-64-598)</name>
    <name type="common">Brown rot fungus</name>
    <dbReference type="NCBI Taxonomy" id="741705"/>
    <lineage>
        <taxon>Eukaryota</taxon>
        <taxon>Fungi</taxon>
        <taxon>Dikarya</taxon>
        <taxon>Basidiomycota</taxon>
        <taxon>Agaricomycotina</taxon>
        <taxon>Agaricomycetes</taxon>
        <taxon>Agaricomycetidae</taxon>
        <taxon>Boletales</taxon>
        <taxon>Coniophorineae</taxon>
        <taxon>Coniophoraceae</taxon>
        <taxon>Coniophora</taxon>
    </lineage>
</organism>
<dbReference type="RefSeq" id="XP_007768052.1">
    <property type="nucleotide sequence ID" value="XM_007769862.1"/>
</dbReference>
<protein>
    <submittedName>
        <fullName evidence="3">Uncharacterized protein</fullName>
    </submittedName>
</protein>
<dbReference type="GO" id="GO:0005634">
    <property type="term" value="C:nucleus"/>
    <property type="evidence" value="ECO:0007669"/>
    <property type="project" value="TreeGrafter"/>
</dbReference>
<dbReference type="AlphaFoldDB" id="A0A5M3MTI8"/>
<dbReference type="GO" id="GO:0000387">
    <property type="term" value="P:spliceosomal snRNP assembly"/>
    <property type="evidence" value="ECO:0007669"/>
    <property type="project" value="InterPro"/>
</dbReference>
<dbReference type="InterPro" id="IPR035426">
    <property type="entry name" value="Gemin2/Brr1"/>
</dbReference>
<evidence type="ECO:0000256" key="1">
    <source>
        <dbReference type="ARBA" id="ARBA00025758"/>
    </source>
</evidence>
<dbReference type="EMBL" id="JH711577">
    <property type="protein sequence ID" value="EIW82357.1"/>
    <property type="molecule type" value="Genomic_DNA"/>
</dbReference>
<keyword evidence="4" id="KW-1185">Reference proteome</keyword>
<sequence>MSAHKRKWQDTEDSDEDEPSFGRQILPVARLPENYSNEPMDGMQYLFTVRRDARRLPNVTRVANPYEVPAHAPVKQEPPETPLITLTLPSEEWRSQFLKHFQYFRKNIVQPTNHVQLEIASSQKLMPDKKERDLWWKFLAGRPHDEWNPAKRSKKQMSGQKKDQAVRHFLEESWMPQGEAGTVPPSEVWQINGEGEAELAFKNDPMDSLPTPNGTPPPLDVSAGIMSETRSTSPTMSDPSQCHQPSALTHDTPEKLGLSPPEPTHALLRRIDHRIAVHLLMYFAHWINLRLEKPNDPSTIITPSHGRWMFALLAKIDDYVQADDMSHLRSLARGCISLIKEMFSAVETSSEHPELLTETIAQTPRKQKGATIDEGSCWMVFAAVAGVWAQKDLWMDVESSFIERS</sequence>
<dbReference type="Gene3D" id="1.20.58.1070">
    <property type="match status" value="1"/>
</dbReference>
<dbReference type="GO" id="GO:0032797">
    <property type="term" value="C:SMN complex"/>
    <property type="evidence" value="ECO:0007669"/>
    <property type="project" value="TreeGrafter"/>
</dbReference>
<comment type="caution">
    <text evidence="3">The sequence shown here is derived from an EMBL/GenBank/DDBJ whole genome shotgun (WGS) entry which is preliminary data.</text>
</comment>
<proteinExistence type="inferred from homology"/>
<accession>A0A5M3MTI8</accession>
<dbReference type="OMA" id="YFTHWIN"/>
<dbReference type="GeneID" id="19198420"/>
<dbReference type="Pfam" id="PF04938">
    <property type="entry name" value="SIP1"/>
    <property type="match status" value="1"/>
</dbReference>
<dbReference type="OrthoDB" id="428895at2759"/>